<sequence>MGEKEGREGGRKEGRKEIREGGRMRGRKKERKRGREEDREGRRKMGERKVVPNSHKLFVSTKKALVDVPNGPTPRNVLVVFLEASRIDSPKPLSLRREERSQLQFGLPPPSGKACMHSHLLIHLLLLCLVSLYAKEEQSKIHAEGETSPWEGDSQRCFFRRQLDFLGFFFSFEDVSLLIQEASSALTGWWGTEGFLLLADSWCLSMQMAVEPSLLQDVFLPWVPSVLKTGAGCWGRVIGHLHSFEATWRFIRVPRVT</sequence>
<keyword evidence="3" id="KW-1185">Reference proteome</keyword>
<dbReference type="AlphaFoldDB" id="V8NLW7"/>
<organism evidence="2 3">
    <name type="scientific">Ophiophagus hannah</name>
    <name type="common">King cobra</name>
    <name type="synonym">Naja hannah</name>
    <dbReference type="NCBI Taxonomy" id="8665"/>
    <lineage>
        <taxon>Eukaryota</taxon>
        <taxon>Metazoa</taxon>
        <taxon>Chordata</taxon>
        <taxon>Craniata</taxon>
        <taxon>Vertebrata</taxon>
        <taxon>Euteleostomi</taxon>
        <taxon>Lepidosauria</taxon>
        <taxon>Squamata</taxon>
        <taxon>Bifurcata</taxon>
        <taxon>Unidentata</taxon>
        <taxon>Episquamata</taxon>
        <taxon>Toxicofera</taxon>
        <taxon>Serpentes</taxon>
        <taxon>Colubroidea</taxon>
        <taxon>Elapidae</taxon>
        <taxon>Elapinae</taxon>
        <taxon>Ophiophagus</taxon>
    </lineage>
</organism>
<accession>V8NLW7</accession>
<comment type="caution">
    <text evidence="2">The sequence shown here is derived from an EMBL/GenBank/DDBJ whole genome shotgun (WGS) entry which is preliminary data.</text>
</comment>
<reference evidence="2 3" key="1">
    <citation type="journal article" date="2013" name="Proc. Natl. Acad. Sci. U.S.A.">
        <title>The king cobra genome reveals dynamic gene evolution and adaptation in the snake venom system.</title>
        <authorList>
            <person name="Vonk F.J."/>
            <person name="Casewell N.R."/>
            <person name="Henkel C.V."/>
            <person name="Heimberg A.M."/>
            <person name="Jansen H.J."/>
            <person name="McCleary R.J."/>
            <person name="Kerkkamp H.M."/>
            <person name="Vos R.A."/>
            <person name="Guerreiro I."/>
            <person name="Calvete J.J."/>
            <person name="Wuster W."/>
            <person name="Woods A.E."/>
            <person name="Logan J.M."/>
            <person name="Harrison R.A."/>
            <person name="Castoe T.A."/>
            <person name="de Koning A.P."/>
            <person name="Pollock D.D."/>
            <person name="Yandell M."/>
            <person name="Calderon D."/>
            <person name="Renjifo C."/>
            <person name="Currier R.B."/>
            <person name="Salgado D."/>
            <person name="Pla D."/>
            <person name="Sanz L."/>
            <person name="Hyder A.S."/>
            <person name="Ribeiro J.M."/>
            <person name="Arntzen J.W."/>
            <person name="van den Thillart G.E."/>
            <person name="Boetzer M."/>
            <person name="Pirovano W."/>
            <person name="Dirks R.P."/>
            <person name="Spaink H.P."/>
            <person name="Duboule D."/>
            <person name="McGlinn E."/>
            <person name="Kini R.M."/>
            <person name="Richardson M.K."/>
        </authorList>
    </citation>
    <scope>NUCLEOTIDE SEQUENCE</scope>
    <source>
        <tissue evidence="2">Blood</tissue>
    </source>
</reference>
<name>V8NLW7_OPHHA</name>
<feature type="non-terminal residue" evidence="2">
    <location>
        <position position="1"/>
    </location>
</feature>
<gene>
    <name evidence="2" type="ORF">L345_11732</name>
</gene>
<feature type="compositionally biased region" description="Basic and acidic residues" evidence="1">
    <location>
        <begin position="1"/>
        <end position="23"/>
    </location>
</feature>
<evidence type="ECO:0000256" key="1">
    <source>
        <dbReference type="SAM" id="MobiDB-lite"/>
    </source>
</evidence>
<protein>
    <submittedName>
        <fullName evidence="2">Uncharacterized protein</fullName>
    </submittedName>
</protein>
<feature type="region of interest" description="Disordered" evidence="1">
    <location>
        <begin position="1"/>
        <end position="50"/>
    </location>
</feature>
<evidence type="ECO:0000313" key="3">
    <source>
        <dbReference type="Proteomes" id="UP000018936"/>
    </source>
</evidence>
<dbReference type="Proteomes" id="UP000018936">
    <property type="component" value="Unassembled WGS sequence"/>
</dbReference>
<proteinExistence type="predicted"/>
<feature type="compositionally biased region" description="Basic and acidic residues" evidence="1">
    <location>
        <begin position="33"/>
        <end position="50"/>
    </location>
</feature>
<evidence type="ECO:0000313" key="2">
    <source>
        <dbReference type="EMBL" id="ETE62512.1"/>
    </source>
</evidence>
<dbReference type="EMBL" id="AZIM01003200">
    <property type="protein sequence ID" value="ETE62512.1"/>
    <property type="molecule type" value="Genomic_DNA"/>
</dbReference>